<keyword evidence="1" id="KW-0472">Membrane</keyword>
<keyword evidence="1" id="KW-0812">Transmembrane</keyword>
<keyword evidence="3" id="KW-1185">Reference proteome</keyword>
<protein>
    <recommendedName>
        <fullName evidence="4">Cytochrome oxidase Cu insertion factor, SCO1/SenC/PrrC family</fullName>
    </recommendedName>
</protein>
<dbReference type="EMBL" id="JACHHT010000001">
    <property type="protein sequence ID" value="MBB6520129.1"/>
    <property type="molecule type" value="Genomic_DNA"/>
</dbReference>
<comment type="caution">
    <text evidence="2">The sequence shown here is derived from an EMBL/GenBank/DDBJ whole genome shotgun (WGS) entry which is preliminary data.</text>
</comment>
<dbReference type="InParanoid" id="A0A7X0MVR5"/>
<evidence type="ECO:0000313" key="3">
    <source>
        <dbReference type="Proteomes" id="UP000528457"/>
    </source>
</evidence>
<evidence type="ECO:0008006" key="4">
    <source>
        <dbReference type="Google" id="ProtNLM"/>
    </source>
</evidence>
<evidence type="ECO:0000256" key="1">
    <source>
        <dbReference type="SAM" id="Phobius"/>
    </source>
</evidence>
<name>A0A7X0MVR5_9GAMM</name>
<organism evidence="2 3">
    <name type="scientific">Pseudoteredinibacter isoporae</name>
    <dbReference type="NCBI Taxonomy" id="570281"/>
    <lineage>
        <taxon>Bacteria</taxon>
        <taxon>Pseudomonadati</taxon>
        <taxon>Pseudomonadota</taxon>
        <taxon>Gammaproteobacteria</taxon>
        <taxon>Cellvibrionales</taxon>
        <taxon>Cellvibrionaceae</taxon>
        <taxon>Pseudoteredinibacter</taxon>
    </lineage>
</organism>
<sequence>MVAQVQDADSSIKPNKGIGNWQAVLLFGIIALPMILALLIYKTGIGKPGSTINEGVLLTPAKQVDTFAHADTQGQSLLASGKKWRLLIPYHAACNEACLSNFYITRQVHIRLGEKARRVERVMVSLGAMTPALETLLLEHPRLRVMPVDSAVYSNWLAEASLPEDSNVLEHYFLVDENGFAMMAYSAEHDGNKLLKDIKRVLKFTSEE</sequence>
<proteinExistence type="predicted"/>
<feature type="transmembrane region" description="Helical" evidence="1">
    <location>
        <begin position="20"/>
        <end position="41"/>
    </location>
</feature>
<evidence type="ECO:0000313" key="2">
    <source>
        <dbReference type="EMBL" id="MBB6520129.1"/>
    </source>
</evidence>
<dbReference type="Proteomes" id="UP000528457">
    <property type="component" value="Unassembled WGS sequence"/>
</dbReference>
<gene>
    <name evidence="2" type="ORF">HNR48_000407</name>
</gene>
<dbReference type="RefSeq" id="WP_166852174.1">
    <property type="nucleotide sequence ID" value="NZ_JAAONY010000001.1"/>
</dbReference>
<dbReference type="AlphaFoldDB" id="A0A7X0MVR5"/>
<keyword evidence="1" id="KW-1133">Transmembrane helix</keyword>
<reference evidence="2 3" key="1">
    <citation type="submission" date="2020-08" db="EMBL/GenBank/DDBJ databases">
        <title>Genomic Encyclopedia of Type Strains, Phase IV (KMG-IV): sequencing the most valuable type-strain genomes for metagenomic binning, comparative biology and taxonomic classification.</title>
        <authorList>
            <person name="Goeker M."/>
        </authorList>
    </citation>
    <scope>NUCLEOTIDE SEQUENCE [LARGE SCALE GENOMIC DNA]</scope>
    <source>
        <strain evidence="2 3">DSM 22368</strain>
    </source>
</reference>
<accession>A0A7X0MVR5</accession>